<evidence type="ECO:0000313" key="2">
    <source>
        <dbReference type="EMBL" id="KAG9444870.1"/>
    </source>
</evidence>
<keyword evidence="1" id="KW-0175">Coiled coil</keyword>
<organism evidence="2 3">
    <name type="scientific">Aristolochia fimbriata</name>
    <name type="common">White veined hardy Dutchman's pipe vine</name>
    <dbReference type="NCBI Taxonomy" id="158543"/>
    <lineage>
        <taxon>Eukaryota</taxon>
        <taxon>Viridiplantae</taxon>
        <taxon>Streptophyta</taxon>
        <taxon>Embryophyta</taxon>
        <taxon>Tracheophyta</taxon>
        <taxon>Spermatophyta</taxon>
        <taxon>Magnoliopsida</taxon>
        <taxon>Magnoliidae</taxon>
        <taxon>Piperales</taxon>
        <taxon>Aristolochiaceae</taxon>
        <taxon>Aristolochia</taxon>
    </lineage>
</organism>
<dbReference type="AlphaFoldDB" id="A0AAV7E7L0"/>
<proteinExistence type="predicted"/>
<evidence type="ECO:0000256" key="1">
    <source>
        <dbReference type="SAM" id="Coils"/>
    </source>
</evidence>
<evidence type="ECO:0000313" key="3">
    <source>
        <dbReference type="Proteomes" id="UP000825729"/>
    </source>
</evidence>
<keyword evidence="3" id="KW-1185">Reference proteome</keyword>
<dbReference type="Proteomes" id="UP000825729">
    <property type="component" value="Unassembled WGS sequence"/>
</dbReference>
<accession>A0AAV7E7L0</accession>
<protein>
    <recommendedName>
        <fullName evidence="4">Transposase, Ptta/En/Spm, plant</fullName>
    </recommendedName>
</protein>
<evidence type="ECO:0008006" key="4">
    <source>
        <dbReference type="Google" id="ProtNLM"/>
    </source>
</evidence>
<name>A0AAV7E7L0_ARIFI</name>
<comment type="caution">
    <text evidence="2">The sequence shown here is derived from an EMBL/GenBank/DDBJ whole genome shotgun (WGS) entry which is preliminary data.</text>
</comment>
<reference evidence="2 3" key="1">
    <citation type="submission" date="2021-07" db="EMBL/GenBank/DDBJ databases">
        <title>The Aristolochia fimbriata genome: insights into angiosperm evolution, floral development and chemical biosynthesis.</title>
        <authorList>
            <person name="Jiao Y."/>
        </authorList>
    </citation>
    <scope>NUCLEOTIDE SEQUENCE [LARGE SCALE GENOMIC DNA]</scope>
    <source>
        <strain evidence="2">IBCAS-2021</strain>
        <tissue evidence="2">Leaf</tissue>
    </source>
</reference>
<dbReference type="EMBL" id="JAINDJ010000006">
    <property type="protein sequence ID" value="KAG9444870.1"/>
    <property type="molecule type" value="Genomic_DNA"/>
</dbReference>
<sequence>MEIPEELSFDIKVVNEYFLFEADETNASTHRRGRGPSKGTKVEEIYKLLGGTIPTNIGKNKRDERVYSKYLTHHVGNAVRSHLKLKVRKFKDLKDEDFTDADTFIQDKFDIDLAKEEHKDCIRGIMMDLYRKYRGWGTGAEEKYDEMFNAKERASQSGEVDEERIVADVLGYRPGYIKEQGTAQQRIPRGPHGISSSQQVEAMVTGIREEYVREIQTLKDENASMRVEHSQEIQQLQEENNKQKQEMQQLLDENRKLMQEMLEMIHSIQGTKRKNT</sequence>
<gene>
    <name evidence="2" type="ORF">H6P81_016210</name>
</gene>
<feature type="coiled-coil region" evidence="1">
    <location>
        <begin position="208"/>
        <end position="267"/>
    </location>
</feature>